<feature type="region of interest" description="Disordered" evidence="1">
    <location>
        <begin position="1"/>
        <end position="44"/>
    </location>
</feature>
<dbReference type="AlphaFoldDB" id="K6X8P9"/>
<evidence type="ECO:0000313" key="3">
    <source>
        <dbReference type="Proteomes" id="UP000008366"/>
    </source>
</evidence>
<gene>
    <name evidence="2" type="ORF">KILIM_017_00390</name>
</gene>
<dbReference type="Proteomes" id="UP000008366">
    <property type="component" value="Unassembled WGS sequence"/>
</dbReference>
<feature type="compositionally biased region" description="Low complexity" evidence="1">
    <location>
        <begin position="13"/>
        <end position="27"/>
    </location>
</feature>
<reference evidence="2 3" key="1">
    <citation type="submission" date="2012-08" db="EMBL/GenBank/DDBJ databases">
        <title>Whole genome shotgun sequence of Kineosphaera limosa NBRC 100340.</title>
        <authorList>
            <person name="Yoshida I."/>
            <person name="Isaki S."/>
            <person name="Hosoyama A."/>
            <person name="Tsuchikane K."/>
            <person name="Katsumata H."/>
            <person name="Ando Y."/>
            <person name="Ohji S."/>
            <person name="Hamada M."/>
            <person name="Tamura T."/>
            <person name="Yamazoe A."/>
            <person name="Yamazaki S."/>
            <person name="Fujita N."/>
        </authorList>
    </citation>
    <scope>NUCLEOTIDE SEQUENCE [LARGE SCALE GENOMIC DNA]</scope>
    <source>
        <strain evidence="2 3">NBRC 100340</strain>
    </source>
</reference>
<dbReference type="RefSeq" id="WP_006591726.1">
    <property type="nucleotide sequence ID" value="NZ_BAHD01000017.1"/>
</dbReference>
<organism evidence="2 3">
    <name type="scientific">Kineosphaera limosa NBRC 100340</name>
    <dbReference type="NCBI Taxonomy" id="1184609"/>
    <lineage>
        <taxon>Bacteria</taxon>
        <taxon>Bacillati</taxon>
        <taxon>Actinomycetota</taxon>
        <taxon>Actinomycetes</taxon>
        <taxon>Micrococcales</taxon>
        <taxon>Dermatophilaceae</taxon>
        <taxon>Kineosphaera</taxon>
    </lineage>
</organism>
<sequence length="170" mass="17744">MSALPRPFGSDLPTAPQQTTQADDTTAGNSLAGNRASGPAAGSGLLRGRPNGLAALRRVEIELLMRYAEAVGHGHLAPASVPVSEGSAVHVDGVDAARTLFVEAHAYRDTLDRAQLDLVVQDLFKLALVARANPQGRSVLLLGGHAAAQSLSQMRRRVPSLAEVEIVVVS</sequence>
<keyword evidence="3" id="KW-1185">Reference proteome</keyword>
<evidence type="ECO:0000313" key="2">
    <source>
        <dbReference type="EMBL" id="GAB95194.1"/>
    </source>
</evidence>
<proteinExistence type="predicted"/>
<evidence type="ECO:0000256" key="1">
    <source>
        <dbReference type="SAM" id="MobiDB-lite"/>
    </source>
</evidence>
<name>K6X8P9_9MICO</name>
<accession>K6X8P9</accession>
<protein>
    <submittedName>
        <fullName evidence="2">Uncharacterized protein</fullName>
    </submittedName>
</protein>
<dbReference type="EMBL" id="BAHD01000017">
    <property type="protein sequence ID" value="GAB95194.1"/>
    <property type="molecule type" value="Genomic_DNA"/>
</dbReference>
<comment type="caution">
    <text evidence="2">The sequence shown here is derived from an EMBL/GenBank/DDBJ whole genome shotgun (WGS) entry which is preliminary data.</text>
</comment>